<reference evidence="2 3" key="1">
    <citation type="submission" date="2017-08" db="EMBL/GenBank/DDBJ databases">
        <title>Infants hospitalized years apart are colonized by the same room-sourced microbial strains.</title>
        <authorList>
            <person name="Brooks B."/>
            <person name="Olm M.R."/>
            <person name="Firek B.A."/>
            <person name="Baker R."/>
            <person name="Thomas B.C."/>
            <person name="Morowitz M.J."/>
            <person name="Banfield J.F."/>
        </authorList>
    </citation>
    <scope>NUCLEOTIDE SEQUENCE [LARGE SCALE GENOMIC DNA]</scope>
    <source>
        <strain evidence="2">S2_003_000_R2_14</strain>
    </source>
</reference>
<organism evidence="2 3">
    <name type="scientific">Archangium gephyra</name>
    <dbReference type="NCBI Taxonomy" id="48"/>
    <lineage>
        <taxon>Bacteria</taxon>
        <taxon>Pseudomonadati</taxon>
        <taxon>Myxococcota</taxon>
        <taxon>Myxococcia</taxon>
        <taxon>Myxococcales</taxon>
        <taxon>Cystobacterineae</taxon>
        <taxon>Archangiaceae</taxon>
        <taxon>Archangium</taxon>
    </lineage>
</organism>
<evidence type="ECO:0000313" key="2">
    <source>
        <dbReference type="EMBL" id="PZR08907.1"/>
    </source>
</evidence>
<dbReference type="Gene3D" id="3.30.465.10">
    <property type="match status" value="1"/>
</dbReference>
<dbReference type="PANTHER" id="PTHR43762:SF1">
    <property type="entry name" value="D-ARABINONO-1,4-LACTONE OXIDASE"/>
    <property type="match status" value="1"/>
</dbReference>
<dbReference type="PROSITE" id="PS51387">
    <property type="entry name" value="FAD_PCMH"/>
    <property type="match status" value="1"/>
</dbReference>
<dbReference type="GO" id="GO:0016899">
    <property type="term" value="F:oxidoreductase activity, acting on the CH-OH group of donors, oxygen as acceptor"/>
    <property type="evidence" value="ECO:0007669"/>
    <property type="project" value="InterPro"/>
</dbReference>
<feature type="domain" description="FAD-binding PCMH-type" evidence="1">
    <location>
        <begin position="2"/>
        <end position="174"/>
    </location>
</feature>
<comment type="caution">
    <text evidence="2">The sequence shown here is derived from an EMBL/GenBank/DDBJ whole genome shotgun (WGS) entry which is preliminary data.</text>
</comment>
<dbReference type="InterPro" id="IPR010031">
    <property type="entry name" value="FAD_lactone_oxidase-like"/>
</dbReference>
<dbReference type="GO" id="GO:0071949">
    <property type="term" value="F:FAD binding"/>
    <property type="evidence" value="ECO:0007669"/>
    <property type="project" value="InterPro"/>
</dbReference>
<dbReference type="EMBL" id="QFQP01000023">
    <property type="protein sequence ID" value="PZR08907.1"/>
    <property type="molecule type" value="Genomic_DNA"/>
</dbReference>
<protein>
    <recommendedName>
        <fullName evidence="1">FAD-binding PCMH-type domain-containing protein</fullName>
    </recommendedName>
</protein>
<evidence type="ECO:0000313" key="3">
    <source>
        <dbReference type="Proteomes" id="UP000249061"/>
    </source>
</evidence>
<accession>A0A2W5T4J0</accession>
<dbReference type="InterPro" id="IPR016166">
    <property type="entry name" value="FAD-bd_PCMH"/>
</dbReference>
<sequence>MSNSRIAGWGRQFVDGQELQPETLEGAPPVLFRGLGRSYGDSSLPAASSPVVVNTTRANRVVHFDPATGVLRAEAGLSLVDLNRTFLPRGWFVPVTPGTSLVTLGGMVAADVHGKNHHVDGCFGAHVTRLKMRVADGRVLECGPDLERELFLATVAGMGLTGQILEVEFGLRRIPTPWIWQESERVSDIDEYVHVLKAAARDWPMTVGWIDCLSSGSKLGRGYLMKGRWAQAHEAPAKFPSELPNVRFPFTAPDFMLSRPVVQLFNQAIYASHFQKKKAGLTDPFRFFYPLDVVKDWNRAYGKRGLTQYQCVLPDSAGPAAARRFLEVLSKRGGASFLCVIKDCGPESPAYLSFPRPGISVALDLAVRDDTQATIDALNEHVLSEGGRIYLAKDQFTRPEHFRAMETRLASFEEVRAKWDPEKKFKSAQSVRLFGD</sequence>
<dbReference type="InterPro" id="IPR036318">
    <property type="entry name" value="FAD-bd_PCMH-like_sf"/>
</dbReference>
<dbReference type="Pfam" id="PF01565">
    <property type="entry name" value="FAD_binding_4"/>
    <property type="match status" value="1"/>
</dbReference>
<dbReference type="Proteomes" id="UP000249061">
    <property type="component" value="Unassembled WGS sequence"/>
</dbReference>
<dbReference type="AlphaFoldDB" id="A0A2W5T4J0"/>
<dbReference type="InterPro" id="IPR016169">
    <property type="entry name" value="FAD-bd_PCMH_sub2"/>
</dbReference>
<gene>
    <name evidence="2" type="ORF">DI536_23755</name>
</gene>
<dbReference type="SUPFAM" id="SSF56176">
    <property type="entry name" value="FAD-binding/transporter-associated domain-like"/>
    <property type="match status" value="1"/>
</dbReference>
<proteinExistence type="predicted"/>
<evidence type="ECO:0000259" key="1">
    <source>
        <dbReference type="PROSITE" id="PS51387"/>
    </source>
</evidence>
<dbReference type="InterPro" id="IPR006094">
    <property type="entry name" value="Oxid_FAD_bind_N"/>
</dbReference>
<name>A0A2W5T4J0_9BACT</name>
<dbReference type="PANTHER" id="PTHR43762">
    <property type="entry name" value="L-GULONOLACTONE OXIDASE"/>
    <property type="match status" value="1"/>
</dbReference>